<evidence type="ECO:0000256" key="1">
    <source>
        <dbReference type="SAM" id="Phobius"/>
    </source>
</evidence>
<dbReference type="AlphaFoldDB" id="A0A812CP98"/>
<sequence length="265" mass="29638">MTNSLLLVIPNHKKKDLRLWPLSLSLSLSCARALPLSRYQPERLYCVYLGSKSVSFFSLSLSLSHSLFIILSRALSHVLSLSLSLYLSLSLTLFLSARMTNCVYLGSKSVSIFLSLSLSHSLFIILSLSLFLSFSRACALPLSLSPSLSSYQPERLYCVYLGSKSFSFSISLFRILSLSFSLSLSLSLSILPPRRLLVVLLPTLSLSHFFPLSSAETIVFVYYMLLPLSSSQFFSLFLSFSFFSLSVVFIDAMRKYCSSLHVIFS</sequence>
<keyword evidence="1" id="KW-0472">Membrane</keyword>
<feature type="transmembrane region" description="Helical" evidence="1">
    <location>
        <begin position="166"/>
        <end position="184"/>
    </location>
</feature>
<accession>A0A812CP98</accession>
<protein>
    <submittedName>
        <fullName evidence="2">Uncharacterized protein</fullName>
    </submittedName>
</protein>
<feature type="transmembrane region" description="Helical" evidence="1">
    <location>
        <begin position="109"/>
        <end position="134"/>
    </location>
</feature>
<keyword evidence="3" id="KW-1185">Reference proteome</keyword>
<name>A0A812CP98_ACAPH</name>
<feature type="transmembrane region" description="Helical" evidence="1">
    <location>
        <begin position="196"/>
        <end position="225"/>
    </location>
</feature>
<dbReference type="Proteomes" id="UP000597762">
    <property type="component" value="Unassembled WGS sequence"/>
</dbReference>
<keyword evidence="1" id="KW-0812">Transmembrane</keyword>
<feature type="transmembrane region" description="Helical" evidence="1">
    <location>
        <begin position="231"/>
        <end position="250"/>
    </location>
</feature>
<dbReference type="EMBL" id="CAHIKZ030001813">
    <property type="protein sequence ID" value="CAE1275093.1"/>
    <property type="molecule type" value="Genomic_DNA"/>
</dbReference>
<keyword evidence="1" id="KW-1133">Transmembrane helix</keyword>
<organism evidence="2 3">
    <name type="scientific">Acanthosepion pharaonis</name>
    <name type="common">Pharaoh cuttlefish</name>
    <name type="synonym">Sepia pharaonis</name>
    <dbReference type="NCBI Taxonomy" id="158019"/>
    <lineage>
        <taxon>Eukaryota</taxon>
        <taxon>Metazoa</taxon>
        <taxon>Spiralia</taxon>
        <taxon>Lophotrochozoa</taxon>
        <taxon>Mollusca</taxon>
        <taxon>Cephalopoda</taxon>
        <taxon>Coleoidea</taxon>
        <taxon>Decapodiformes</taxon>
        <taxon>Sepiida</taxon>
        <taxon>Sepiina</taxon>
        <taxon>Sepiidae</taxon>
        <taxon>Acanthosepion</taxon>
    </lineage>
</organism>
<feature type="transmembrane region" description="Helical" evidence="1">
    <location>
        <begin position="77"/>
        <end position="97"/>
    </location>
</feature>
<comment type="caution">
    <text evidence="2">The sequence shown here is derived from an EMBL/GenBank/DDBJ whole genome shotgun (WGS) entry which is preliminary data.</text>
</comment>
<evidence type="ECO:0000313" key="3">
    <source>
        <dbReference type="Proteomes" id="UP000597762"/>
    </source>
</evidence>
<reference evidence="2" key="1">
    <citation type="submission" date="2021-01" db="EMBL/GenBank/DDBJ databases">
        <authorList>
            <person name="Li R."/>
            <person name="Bekaert M."/>
        </authorList>
    </citation>
    <scope>NUCLEOTIDE SEQUENCE</scope>
    <source>
        <strain evidence="2">Farmed</strain>
    </source>
</reference>
<gene>
    <name evidence="2" type="ORF">SPHA_39286</name>
</gene>
<proteinExistence type="predicted"/>
<evidence type="ECO:0000313" key="2">
    <source>
        <dbReference type="EMBL" id="CAE1275093.1"/>
    </source>
</evidence>